<dbReference type="Gene3D" id="3.20.20.450">
    <property type="entry name" value="EAL domain"/>
    <property type="match status" value="1"/>
</dbReference>
<dbReference type="AlphaFoldDB" id="A0A937APX7"/>
<dbReference type="Pfam" id="PF00563">
    <property type="entry name" value="EAL"/>
    <property type="match status" value="1"/>
</dbReference>
<accession>A0A937APX7</accession>
<evidence type="ECO:0000259" key="2">
    <source>
        <dbReference type="PROSITE" id="PS50113"/>
    </source>
</evidence>
<dbReference type="InterPro" id="IPR035919">
    <property type="entry name" value="EAL_sf"/>
</dbReference>
<organism evidence="5 6">
    <name type="scientific">Candidatus Liberibacter ctenarytainae</name>
    <dbReference type="NCBI Taxonomy" id="2020335"/>
    <lineage>
        <taxon>Bacteria</taxon>
        <taxon>Pseudomonadati</taxon>
        <taxon>Pseudomonadota</taxon>
        <taxon>Alphaproteobacteria</taxon>
        <taxon>Hyphomicrobiales</taxon>
        <taxon>Rhizobiaceae</taxon>
        <taxon>Liberibacter</taxon>
    </lineage>
</organism>
<feature type="domain" description="PAC" evidence="2">
    <location>
        <begin position="455"/>
        <end position="507"/>
    </location>
</feature>
<dbReference type="NCBIfam" id="TIGR00229">
    <property type="entry name" value="sensory_box"/>
    <property type="match status" value="1"/>
</dbReference>
<feature type="transmembrane region" description="Helical" evidence="1">
    <location>
        <begin position="260"/>
        <end position="278"/>
    </location>
</feature>
<dbReference type="InterPro" id="IPR043128">
    <property type="entry name" value="Rev_trsase/Diguanyl_cyclase"/>
</dbReference>
<dbReference type="CDD" id="cd00130">
    <property type="entry name" value="PAS"/>
    <property type="match status" value="1"/>
</dbReference>
<name>A0A937APX7_9HYPH</name>
<dbReference type="InterPro" id="IPR001633">
    <property type="entry name" value="EAL_dom"/>
</dbReference>
<keyword evidence="1" id="KW-0812">Transmembrane</keyword>
<dbReference type="SMART" id="SM00052">
    <property type="entry name" value="EAL"/>
    <property type="match status" value="1"/>
</dbReference>
<dbReference type="InterPro" id="IPR029787">
    <property type="entry name" value="Nucleotide_cyclase"/>
</dbReference>
<dbReference type="EMBL" id="SEOL01000002">
    <property type="protein sequence ID" value="MBL0848781.1"/>
    <property type="molecule type" value="Genomic_DNA"/>
</dbReference>
<feature type="transmembrane region" description="Helical" evidence="1">
    <location>
        <begin position="193"/>
        <end position="215"/>
    </location>
</feature>
<dbReference type="InterPro" id="IPR000160">
    <property type="entry name" value="GGDEF_dom"/>
</dbReference>
<dbReference type="SUPFAM" id="SSF141868">
    <property type="entry name" value="EAL domain-like"/>
    <property type="match status" value="1"/>
</dbReference>
<evidence type="ECO:0000256" key="1">
    <source>
        <dbReference type="SAM" id="Phobius"/>
    </source>
</evidence>
<dbReference type="CDD" id="cd01948">
    <property type="entry name" value="EAL"/>
    <property type="match status" value="1"/>
</dbReference>
<feature type="transmembrane region" description="Helical" evidence="1">
    <location>
        <begin position="313"/>
        <end position="333"/>
    </location>
</feature>
<dbReference type="PROSITE" id="PS50113">
    <property type="entry name" value="PAC"/>
    <property type="match status" value="1"/>
</dbReference>
<reference evidence="5" key="1">
    <citation type="submission" date="2019-02" db="EMBL/GenBank/DDBJ databases">
        <title>A novel Candidatus Liberibacter species associated with the New Zealand native fuchsia psyllid, Ctenarytaina fuchsiae.</title>
        <authorList>
            <person name="Thompson S.M."/>
            <person name="Jorgensen N."/>
            <person name="David C."/>
            <person name="Bulman S.R."/>
            <person name="Smith G.R."/>
        </authorList>
    </citation>
    <scope>NUCLEOTIDE SEQUENCE</scope>
    <source>
        <strain evidence="5">Oxford</strain>
    </source>
</reference>
<dbReference type="CDD" id="cd01949">
    <property type="entry name" value="GGDEF"/>
    <property type="match status" value="1"/>
</dbReference>
<proteinExistence type="predicted"/>
<feature type="transmembrane region" description="Helical" evidence="1">
    <location>
        <begin position="166"/>
        <end position="187"/>
    </location>
</feature>
<feature type="transmembrane region" description="Helical" evidence="1">
    <location>
        <begin position="290"/>
        <end position="307"/>
    </location>
</feature>
<dbReference type="PROSITE" id="PS50887">
    <property type="entry name" value="GGDEF"/>
    <property type="match status" value="1"/>
</dbReference>
<dbReference type="InterPro" id="IPR052155">
    <property type="entry name" value="Biofilm_reg_signaling"/>
</dbReference>
<dbReference type="InterPro" id="IPR000700">
    <property type="entry name" value="PAS-assoc_C"/>
</dbReference>
<dbReference type="Pfam" id="PF08447">
    <property type="entry name" value="PAS_3"/>
    <property type="match status" value="1"/>
</dbReference>
<sequence length="936" mass="105764">MVSPSFALNAIKISSSDMAVDLTHATEIYSKQGEDFQLVTAADIDGIVRRIEVRSSNLENRGDWAVFALANTSDVQLERLIVAPHFRLVGSHFFFPDLGSRRIISVTPSEGFSLEQLPNPDSDIFRITINPRSIVTFVMELTVPNLPQIYLWEPDFYKDMINSFTLYRGIVLGIAGLLAVLLSVLFMVNRTSILIATVAIAWVVLGYICIDFGFLSKMMHIPSDVLPIWRAFAEMALSSSLIIFLFIYFNLNRWHTRSAYIMFGWIICLAILFCVYFYNPSIVAGISRLSFAFIVVCGIFCITYFGKNGYNRAILLIPAWIVIVIWSISAYMAITGRLDNDIIQLALGGGLVLIVLLIGLIVMQSALSSVGITQGLFSDMECQSLAIIGSGDIVWDWDMVRDKIITIPDISTIFGFDAGSMHGPIHSWLLHMHPDDRDQFRAMLDSFSEHRRGRLRHEFRIHAKDRQFHWIVLRIRPVLNTNGEIVHCVGIASDITEHKRSIERLLHDAFTDNVTRLPNRQIFLDRLAMILSLSADDDKLRPTVIVMDIDRYKKINDTLGIEIGDNVIIALSRRVRRLLRPKDTLARLSGDRFGIILMSERDPLKIADFISTISKSMVSPINLFNQKIVMTASFGLVGWTNPRLTAIQMLKDAELAMYRAKNKGEYRIEAFRPSFRSFGIDQLQMKEDLFRAIEKSELYLVYQPIIRLKDEEIMGFEALALWNHPKLGKIFLSEFLSCSEDKDIINAVHLFVLERIAADIIQWQDQAGNPPVFISINIPSIQLLNDELCKDMQAIISKTLCSPQSIKLEFSETIIMENPEKSRILLDQIQSMGIGLILNGFGTRFSLVSYINQLKFDFVKVNGSLLLGSTKQRISILQSIVLIAQKLEMEIMATGIDGGIGVRELAEMGCNYGSGSSVRFDSVLKLLKKFPLVKNK</sequence>
<feature type="domain" description="GGDEF" evidence="4">
    <location>
        <begin position="540"/>
        <end position="673"/>
    </location>
</feature>
<dbReference type="InterPro" id="IPR001610">
    <property type="entry name" value="PAC"/>
</dbReference>
<gene>
    <name evidence="5" type="ORF">EU981_01570</name>
</gene>
<dbReference type="NCBIfam" id="TIGR00254">
    <property type="entry name" value="GGDEF"/>
    <property type="match status" value="1"/>
</dbReference>
<keyword evidence="1" id="KW-1133">Transmembrane helix</keyword>
<feature type="domain" description="EAL" evidence="3">
    <location>
        <begin position="682"/>
        <end position="935"/>
    </location>
</feature>
<dbReference type="InterPro" id="IPR000014">
    <property type="entry name" value="PAS"/>
</dbReference>
<dbReference type="SUPFAM" id="SSF55073">
    <property type="entry name" value="Nucleotide cyclase"/>
    <property type="match status" value="1"/>
</dbReference>
<dbReference type="Proteomes" id="UP000736856">
    <property type="component" value="Unassembled WGS sequence"/>
</dbReference>
<dbReference type="Gene3D" id="3.30.450.20">
    <property type="entry name" value="PAS domain"/>
    <property type="match status" value="1"/>
</dbReference>
<dbReference type="PANTHER" id="PTHR44757">
    <property type="entry name" value="DIGUANYLATE CYCLASE DGCP"/>
    <property type="match status" value="1"/>
</dbReference>
<dbReference type="SUPFAM" id="SSF55785">
    <property type="entry name" value="PYP-like sensor domain (PAS domain)"/>
    <property type="match status" value="1"/>
</dbReference>
<evidence type="ECO:0000313" key="6">
    <source>
        <dbReference type="Proteomes" id="UP000736856"/>
    </source>
</evidence>
<evidence type="ECO:0000259" key="4">
    <source>
        <dbReference type="PROSITE" id="PS50887"/>
    </source>
</evidence>
<dbReference type="InterPro" id="IPR035965">
    <property type="entry name" value="PAS-like_dom_sf"/>
</dbReference>
<feature type="transmembrane region" description="Helical" evidence="1">
    <location>
        <begin position="227"/>
        <end position="248"/>
    </location>
</feature>
<dbReference type="Pfam" id="PF00990">
    <property type="entry name" value="GGDEF"/>
    <property type="match status" value="1"/>
</dbReference>
<dbReference type="SMART" id="SM00086">
    <property type="entry name" value="PAC"/>
    <property type="match status" value="1"/>
</dbReference>
<dbReference type="PROSITE" id="PS50883">
    <property type="entry name" value="EAL"/>
    <property type="match status" value="1"/>
</dbReference>
<evidence type="ECO:0000313" key="5">
    <source>
        <dbReference type="EMBL" id="MBL0848781.1"/>
    </source>
</evidence>
<keyword evidence="1" id="KW-0472">Membrane</keyword>
<dbReference type="PANTHER" id="PTHR44757:SF2">
    <property type="entry name" value="BIOFILM ARCHITECTURE MAINTENANCE PROTEIN MBAA"/>
    <property type="match status" value="1"/>
</dbReference>
<dbReference type="InterPro" id="IPR013655">
    <property type="entry name" value="PAS_fold_3"/>
</dbReference>
<dbReference type="Gene3D" id="3.30.70.270">
    <property type="match status" value="1"/>
</dbReference>
<protein>
    <submittedName>
        <fullName evidence="5">EAL domain-containing protein</fullName>
    </submittedName>
</protein>
<evidence type="ECO:0000259" key="3">
    <source>
        <dbReference type="PROSITE" id="PS50883"/>
    </source>
</evidence>
<comment type="caution">
    <text evidence="5">The sequence shown here is derived from an EMBL/GenBank/DDBJ whole genome shotgun (WGS) entry which is preliminary data.</text>
</comment>
<feature type="transmembrane region" description="Helical" evidence="1">
    <location>
        <begin position="345"/>
        <end position="367"/>
    </location>
</feature>
<dbReference type="SMART" id="SM00267">
    <property type="entry name" value="GGDEF"/>
    <property type="match status" value="1"/>
</dbReference>